<dbReference type="Pfam" id="PF02579">
    <property type="entry name" value="Nitro_FeMo-Co"/>
    <property type="match status" value="1"/>
</dbReference>
<keyword evidence="6" id="KW-0411">Iron-sulfur</keyword>
<dbReference type="Proteomes" id="UP001239167">
    <property type="component" value="Unassembled WGS sequence"/>
</dbReference>
<comment type="cofactor">
    <cofactor evidence="1">
        <name>[4Fe-4S] cluster</name>
        <dbReference type="ChEBI" id="CHEBI:49883"/>
    </cofactor>
</comment>
<feature type="domain" description="Radical SAM core" evidence="9">
    <location>
        <begin position="499"/>
        <end position="733"/>
    </location>
</feature>
<dbReference type="InterPro" id="IPR000510">
    <property type="entry name" value="Nase/OxRdtase_comp1"/>
</dbReference>
<keyword evidence="4" id="KW-0479">Metal-binding</keyword>
<evidence type="ECO:0000259" key="9">
    <source>
        <dbReference type="PROSITE" id="PS51918"/>
    </source>
</evidence>
<dbReference type="InterPro" id="IPR000318">
    <property type="entry name" value="Nase_comp1_CS"/>
</dbReference>
<dbReference type="InterPro" id="IPR005980">
    <property type="entry name" value="Nase_CF_NifB"/>
</dbReference>
<keyword evidence="7 8" id="KW-0535">Nitrogen fixation</keyword>
<organism evidence="10 11">
    <name type="scientific">Pectinatus haikarae</name>
    <dbReference type="NCBI Taxonomy" id="349096"/>
    <lineage>
        <taxon>Bacteria</taxon>
        <taxon>Bacillati</taxon>
        <taxon>Bacillota</taxon>
        <taxon>Negativicutes</taxon>
        <taxon>Selenomonadales</taxon>
        <taxon>Selenomonadaceae</taxon>
        <taxon>Pectinatus</taxon>
    </lineage>
</organism>
<dbReference type="PANTHER" id="PTHR33712">
    <property type="entry name" value="LIGHT-INDEPENDENT PROTOCHLOROPHYLLIDE REDUCTASE SUBUNIT B"/>
    <property type="match status" value="1"/>
</dbReference>
<accession>A0ABT9Y502</accession>
<evidence type="ECO:0000256" key="1">
    <source>
        <dbReference type="ARBA" id="ARBA00001966"/>
    </source>
</evidence>
<evidence type="ECO:0000256" key="4">
    <source>
        <dbReference type="ARBA" id="ARBA00022723"/>
    </source>
</evidence>
<dbReference type="PROSITE" id="PS51918">
    <property type="entry name" value="RADICAL_SAM"/>
    <property type="match status" value="1"/>
</dbReference>
<evidence type="ECO:0000256" key="8">
    <source>
        <dbReference type="RuleBase" id="RU004021"/>
    </source>
</evidence>
<dbReference type="PROSITE" id="PS01305">
    <property type="entry name" value="MOAA_NIFB_PQQE"/>
    <property type="match status" value="1"/>
</dbReference>
<dbReference type="SUPFAM" id="SSF102114">
    <property type="entry name" value="Radical SAM enzymes"/>
    <property type="match status" value="1"/>
</dbReference>
<dbReference type="CDD" id="cd01335">
    <property type="entry name" value="Radical_SAM"/>
    <property type="match status" value="1"/>
</dbReference>
<dbReference type="InterPro" id="IPR036105">
    <property type="entry name" value="DiNase_FeMo-co_biosyn_sf"/>
</dbReference>
<dbReference type="Pfam" id="PF04055">
    <property type="entry name" value="Radical_SAM"/>
    <property type="match status" value="1"/>
</dbReference>
<name>A0ABT9Y502_9FIRM</name>
<keyword evidence="5" id="KW-0408">Iron</keyword>
<dbReference type="Gene3D" id="1.20.89.10">
    <property type="entry name" value="Nitrogenase Molybdenum-iron Protein, subunit B, domain 4"/>
    <property type="match status" value="1"/>
</dbReference>
<dbReference type="PANTHER" id="PTHR33712:SF7">
    <property type="entry name" value="LIGHT-INDEPENDENT PROTOCHLOROPHYLLIDE REDUCTASE SUBUNIT B"/>
    <property type="match status" value="1"/>
</dbReference>
<dbReference type="InterPro" id="IPR000385">
    <property type="entry name" value="MoaA_NifB_PqqE_Fe-S-bd_CS"/>
</dbReference>
<dbReference type="SMART" id="SM00729">
    <property type="entry name" value="Elp3"/>
    <property type="match status" value="1"/>
</dbReference>
<comment type="caution">
    <text evidence="10">The sequence shown here is derived from an EMBL/GenBank/DDBJ whole genome shotgun (WGS) entry which is preliminary data.</text>
</comment>
<dbReference type="SUPFAM" id="SSF53146">
    <property type="entry name" value="Nitrogenase accessory factor-like"/>
    <property type="match status" value="1"/>
</dbReference>
<dbReference type="InterPro" id="IPR013785">
    <property type="entry name" value="Aldolase_TIM"/>
</dbReference>
<evidence type="ECO:0000313" key="11">
    <source>
        <dbReference type="Proteomes" id="UP001239167"/>
    </source>
</evidence>
<dbReference type="InterPro" id="IPR007197">
    <property type="entry name" value="rSAM"/>
</dbReference>
<evidence type="ECO:0000256" key="6">
    <source>
        <dbReference type="ARBA" id="ARBA00023014"/>
    </source>
</evidence>
<dbReference type="SUPFAM" id="SSF53807">
    <property type="entry name" value="Helical backbone' metal receptor"/>
    <property type="match status" value="1"/>
</dbReference>
<dbReference type="Gene3D" id="3.40.50.1980">
    <property type="entry name" value="Nitrogenase molybdenum iron protein domain"/>
    <property type="match status" value="3"/>
</dbReference>
<keyword evidence="11" id="KW-1185">Reference proteome</keyword>
<dbReference type="Gene3D" id="3.30.420.130">
    <property type="entry name" value="Dinitrogenase iron-molybdenum cofactor biosynthesis domain"/>
    <property type="match status" value="1"/>
</dbReference>
<dbReference type="RefSeq" id="WP_307222887.1">
    <property type="nucleotide sequence ID" value="NZ_JAUSUE010000003.1"/>
</dbReference>
<evidence type="ECO:0000256" key="3">
    <source>
        <dbReference type="ARBA" id="ARBA00022691"/>
    </source>
</evidence>
<keyword evidence="3" id="KW-0949">S-adenosyl-L-methionine</keyword>
<evidence type="ECO:0000256" key="2">
    <source>
        <dbReference type="ARBA" id="ARBA00022485"/>
    </source>
</evidence>
<proteinExistence type="inferred from homology"/>
<protein>
    <submittedName>
        <fullName evidence="10">Nitrogenase molybdenum-iron protein alpha/beta subunit/MoaA/NifB/PqqE/SkfB family radical SAM enzyme</fullName>
    </submittedName>
</protein>
<comment type="similarity">
    <text evidence="8">Belongs to the NifD/NifK/NifE/NifN family.</text>
</comment>
<dbReference type="SFLD" id="SFLDG01067">
    <property type="entry name" value="SPASM/twitch_domain_containing"/>
    <property type="match status" value="1"/>
</dbReference>
<dbReference type="InterPro" id="IPR006638">
    <property type="entry name" value="Elp3/MiaA/NifB-like_rSAM"/>
</dbReference>
<dbReference type="SFLD" id="SFLDG01068">
    <property type="entry name" value="FeMo_cofactor_biosynthesis_pro"/>
    <property type="match status" value="1"/>
</dbReference>
<dbReference type="Pfam" id="PF00148">
    <property type="entry name" value="Oxidored_nitro"/>
    <property type="match status" value="1"/>
</dbReference>
<evidence type="ECO:0000313" key="10">
    <source>
        <dbReference type="EMBL" id="MDQ0202913.1"/>
    </source>
</evidence>
<evidence type="ECO:0000256" key="5">
    <source>
        <dbReference type="ARBA" id="ARBA00023004"/>
    </source>
</evidence>
<dbReference type="Gene3D" id="3.20.20.70">
    <property type="entry name" value="Aldolase class I"/>
    <property type="match status" value="1"/>
</dbReference>
<dbReference type="SFLD" id="SFLDS00029">
    <property type="entry name" value="Radical_SAM"/>
    <property type="match status" value="1"/>
</dbReference>
<dbReference type="SFLD" id="SFLDF00281">
    <property type="entry name" value="FeMo_cofactor_biosynthesis_pro"/>
    <property type="match status" value="1"/>
</dbReference>
<reference evidence="10 11" key="1">
    <citation type="submission" date="2023-07" db="EMBL/GenBank/DDBJ databases">
        <title>Genomic Encyclopedia of Type Strains, Phase IV (KMG-IV): sequencing the most valuable type-strain genomes for metagenomic binning, comparative biology and taxonomic classification.</title>
        <authorList>
            <person name="Goeker M."/>
        </authorList>
    </citation>
    <scope>NUCLEOTIDE SEQUENCE [LARGE SCALE GENOMIC DNA]</scope>
    <source>
        <strain evidence="10 11">DSM 16980</strain>
    </source>
</reference>
<gene>
    <name evidence="10" type="ORF">J2S01_000609</name>
</gene>
<dbReference type="InterPro" id="IPR050152">
    <property type="entry name" value="ChlB/BchB/BchZ"/>
</dbReference>
<dbReference type="NCBIfam" id="TIGR01290">
    <property type="entry name" value="nifB"/>
    <property type="match status" value="1"/>
</dbReference>
<dbReference type="EMBL" id="JAUSUE010000003">
    <property type="protein sequence ID" value="MDQ0202913.1"/>
    <property type="molecule type" value="Genomic_DNA"/>
</dbReference>
<dbReference type="InterPro" id="IPR003731">
    <property type="entry name" value="Di-Nase_FeMo-co_biosynth"/>
</dbReference>
<keyword evidence="2" id="KW-0004">4Fe-4S</keyword>
<dbReference type="PROSITE" id="PS00699">
    <property type="entry name" value="NITROGENASE_1_1"/>
    <property type="match status" value="1"/>
</dbReference>
<sequence length="895" mass="99617">MERKEEAVMENAVNLNINPCKMCVPLGSVTALYGIARCMSILHGSQGCSTYIRRHMATHYNEPVDIASSSLTEEGTVFGGEKNLIIGLENLIRLYDPEVIGVSTTCLAETIGEDTAAIIKRFYETHPECKAKIIPISSPSYAGTHFDGFFRAIRAVVENVEMDTMQNGKINIVTGMISPADTRYLKNLLDSMDIDYILLPDIADNLDGIHVEKYDRLPKGGTPLSVISKMAGAKYTIELSTFNVDEFSPAVYLHRKYNVPYCRLDLPIGIKAVDALVQKLKELGGKVPESLRKERGRYLDAMVDSHKYNAMGRAAIFGEPDLVKGIVSLCCENGIIPVVCATGSACRGFAENIKGQMKKAAKLQFVEKTAIINDADFTAIENAVIECGANIMIGSGDGHRIEERTKIPLLRCSFPIHDRVGGQRVRMLGYEGSVRMLDDIANTLLARLEGSYRSELYNKYFSSDEKKFTDTQPDNVIDIKQKQIMKEKTLTHPCYTCGSKKYARIHLPVAPKCNIQCNYCVRKYDCPNESRPGVTTEILSPQEAFEKYMLVKERVPDLTVVGIAGPGDALANFEQTKKTLQLIKEADPAVTFCLSTNGLMLPQYAQELIDLGVSHVTVTLNTIDPRIGAKIYKHIDYMGVRYTGESAAGILLGNQLNGLRYLTRHGIMCKVNIVMLKGINDEHIEDVVKKVKELGCEITNIMQLIPVKDSAFQDMPLVSNKEIMEMRKKCGIHMKQMYHCRQCRADAVGTLGNDLSIEYRKCTEKVKNTAVPIKSYRFAAATKSGMLIDCHFGQAEEFYIYESDGSNVRFIEKRNVERYCMGKQTCNDKADKIDKIIITIKDCAAVISLRIGEAPQQRLEQAGIDVIITYDRIEDAVKKAAISKKNAGEFLDKAL</sequence>
<evidence type="ECO:0000256" key="7">
    <source>
        <dbReference type="ARBA" id="ARBA00023231"/>
    </source>
</evidence>
<dbReference type="InterPro" id="IPR058240">
    <property type="entry name" value="rSAM_sf"/>
</dbReference>